<reference evidence="6 7" key="1">
    <citation type="submission" date="2019-12" db="EMBL/GenBank/DDBJ databases">
        <title>Comparative genomics gives insights into the taxonomy of the Azoarcus-Aromatoleum group and reveals separate origins of nif in the plant-associated Azoarcus and non-plant-associated Aromatoleum sub-groups.</title>
        <authorList>
            <person name="Lafos M."/>
            <person name="Maluk M."/>
            <person name="Batista M."/>
            <person name="Junghare M."/>
            <person name="Carmona M."/>
            <person name="Faoro H."/>
            <person name="Cruz L.M."/>
            <person name="Battistoni F."/>
            <person name="De Souza E."/>
            <person name="Pedrosa F."/>
            <person name="Chen W.-M."/>
            <person name="Poole P.S."/>
            <person name="Dixon R.A."/>
            <person name="James E.K."/>
        </authorList>
    </citation>
    <scope>NUCLEOTIDE SEQUENCE [LARGE SCALE GENOMIC DNA]</scope>
    <source>
        <strain evidence="6 7">PbN1</strain>
    </source>
</reference>
<proteinExistence type="inferred from homology"/>
<dbReference type="CDD" id="cd06195">
    <property type="entry name" value="FNR1"/>
    <property type="match status" value="1"/>
</dbReference>
<dbReference type="EMBL" id="WTVP01000017">
    <property type="protein sequence ID" value="NMG15488.1"/>
    <property type="molecule type" value="Genomic_DNA"/>
</dbReference>
<dbReference type="InterPro" id="IPR033892">
    <property type="entry name" value="FNR_bac"/>
</dbReference>
<evidence type="ECO:0000256" key="2">
    <source>
        <dbReference type="ARBA" id="ARBA00013223"/>
    </source>
</evidence>
<evidence type="ECO:0000256" key="3">
    <source>
        <dbReference type="ARBA" id="ARBA00022741"/>
    </source>
</evidence>
<evidence type="ECO:0000256" key="1">
    <source>
        <dbReference type="ARBA" id="ARBA00008312"/>
    </source>
</evidence>
<keyword evidence="7" id="KW-1185">Reference proteome</keyword>
<dbReference type="SUPFAM" id="SSF52343">
    <property type="entry name" value="Ferredoxin reductase-like, C-terminal NADP-linked domain"/>
    <property type="match status" value="1"/>
</dbReference>
<protein>
    <recommendedName>
        <fullName evidence="2">ferredoxin--NADP(+) reductase</fullName>
        <ecNumber evidence="2">1.18.1.2</ecNumber>
    </recommendedName>
</protein>
<dbReference type="InterPro" id="IPR051930">
    <property type="entry name" value="FNR_type-1"/>
</dbReference>
<dbReference type="InterPro" id="IPR017938">
    <property type="entry name" value="Riboflavin_synthase-like_b-brl"/>
</dbReference>
<keyword evidence="3" id="KW-0547">Nucleotide-binding</keyword>
<comment type="catalytic activity">
    <reaction evidence="4">
        <text>2 reduced [2Fe-2S]-[ferredoxin] + NADP(+) + H(+) = 2 oxidized [2Fe-2S]-[ferredoxin] + NADPH</text>
        <dbReference type="Rhea" id="RHEA:20125"/>
        <dbReference type="Rhea" id="RHEA-COMP:10000"/>
        <dbReference type="Rhea" id="RHEA-COMP:10001"/>
        <dbReference type="ChEBI" id="CHEBI:15378"/>
        <dbReference type="ChEBI" id="CHEBI:33737"/>
        <dbReference type="ChEBI" id="CHEBI:33738"/>
        <dbReference type="ChEBI" id="CHEBI:57783"/>
        <dbReference type="ChEBI" id="CHEBI:58349"/>
        <dbReference type="EC" id="1.18.1.2"/>
    </reaction>
</comment>
<comment type="similarity">
    <text evidence="1">Belongs to the ferredoxin--NADP reductase type 1 family.</text>
</comment>
<evidence type="ECO:0000259" key="5">
    <source>
        <dbReference type="PROSITE" id="PS51384"/>
    </source>
</evidence>
<name>A0ABX1NUA4_9RHOO</name>
<dbReference type="InterPro" id="IPR017927">
    <property type="entry name" value="FAD-bd_FR_type"/>
</dbReference>
<dbReference type="InterPro" id="IPR039261">
    <property type="entry name" value="FNR_nucleotide-bd"/>
</dbReference>
<feature type="domain" description="FAD-binding FR-type" evidence="5">
    <location>
        <begin position="6"/>
        <end position="107"/>
    </location>
</feature>
<dbReference type="PRINTS" id="PR00371">
    <property type="entry name" value="FPNCR"/>
</dbReference>
<dbReference type="EC" id="1.18.1.2" evidence="2"/>
<dbReference type="SUPFAM" id="SSF63380">
    <property type="entry name" value="Riboflavin synthase domain-like"/>
    <property type="match status" value="1"/>
</dbReference>
<dbReference type="RefSeq" id="WP_169202161.1">
    <property type="nucleotide sequence ID" value="NZ_CP059467.1"/>
</dbReference>
<evidence type="ECO:0000313" key="6">
    <source>
        <dbReference type="EMBL" id="NMG15488.1"/>
    </source>
</evidence>
<dbReference type="InterPro" id="IPR001709">
    <property type="entry name" value="Flavoprot_Pyr_Nucl_cyt_Rdtase"/>
</dbReference>
<dbReference type="PROSITE" id="PS51384">
    <property type="entry name" value="FAD_FR"/>
    <property type="match status" value="1"/>
</dbReference>
<gene>
    <name evidence="6" type="ORF">GPA24_08020</name>
</gene>
<organism evidence="6 7">
    <name type="scientific">Aromatoleum bremense</name>
    <dbReference type="NCBI Taxonomy" id="76115"/>
    <lineage>
        <taxon>Bacteria</taxon>
        <taxon>Pseudomonadati</taxon>
        <taxon>Pseudomonadota</taxon>
        <taxon>Betaproteobacteria</taxon>
        <taxon>Rhodocyclales</taxon>
        <taxon>Rhodocyclaceae</taxon>
        <taxon>Aromatoleum</taxon>
    </lineage>
</organism>
<dbReference type="PANTHER" id="PTHR47878:SF2">
    <property type="entry name" value="OXIDOREDUCTASE FAD_NAD(P)-BINDING DOMAIN PROTEIN"/>
    <property type="match status" value="1"/>
</dbReference>
<evidence type="ECO:0000256" key="4">
    <source>
        <dbReference type="ARBA" id="ARBA00047776"/>
    </source>
</evidence>
<dbReference type="InterPro" id="IPR001433">
    <property type="entry name" value="OxRdtase_FAD/NAD-bd"/>
</dbReference>
<dbReference type="Proteomes" id="UP000633943">
    <property type="component" value="Unassembled WGS sequence"/>
</dbReference>
<sequence length="258" mass="29587">MSLPADRFTTERIIALRRWTPHLFSFRTTRDAAFRFVPGQFARLGLRKEDGSIVWRAYSMVSAPYDEYLEFYSIVVPDGEFTSRLARLAEGDEIFVEKMNYGFLTTDRFEGGRDLWLLATGTGLAPFISILHDRSTWTDYERIVLVHSVRTAAELAYRDEIARLVDHPLVGDVVHKLHYVPVVTRERVAGALRARITTLIESGELERAVGFPLDHERSRIMLCGNPQMVDDGRKLLNRLGYKLSRRAAPAQLVVENMW</sequence>
<comment type="caution">
    <text evidence="6">The sequence shown here is derived from an EMBL/GenBank/DDBJ whole genome shotgun (WGS) entry which is preliminary data.</text>
</comment>
<dbReference type="Gene3D" id="2.40.30.10">
    <property type="entry name" value="Translation factors"/>
    <property type="match status" value="1"/>
</dbReference>
<accession>A0ABX1NUA4</accession>
<dbReference type="PANTHER" id="PTHR47878">
    <property type="entry name" value="OXIDOREDUCTASE FAD/NAD(P)-BINDING DOMAIN PROTEIN"/>
    <property type="match status" value="1"/>
</dbReference>
<evidence type="ECO:0000313" key="7">
    <source>
        <dbReference type="Proteomes" id="UP000633943"/>
    </source>
</evidence>
<dbReference type="Pfam" id="PF00970">
    <property type="entry name" value="FAD_binding_6"/>
    <property type="match status" value="1"/>
</dbReference>
<dbReference type="Pfam" id="PF00175">
    <property type="entry name" value="NAD_binding_1"/>
    <property type="match status" value="1"/>
</dbReference>
<dbReference type="Gene3D" id="3.40.50.80">
    <property type="entry name" value="Nucleotide-binding domain of ferredoxin-NADP reductase (FNR) module"/>
    <property type="match status" value="1"/>
</dbReference>
<dbReference type="InterPro" id="IPR008333">
    <property type="entry name" value="Cbr1-like_FAD-bd_dom"/>
</dbReference>